<dbReference type="EMBL" id="CP028956">
    <property type="protein sequence ID" value="AWC95655.1"/>
    <property type="molecule type" value="Genomic_DNA"/>
</dbReference>
<dbReference type="Pfam" id="PF22178">
    <property type="entry name" value="Gp5_trimer_C"/>
    <property type="match status" value="1"/>
</dbReference>
<accession>A0AAU8ZS38</accession>
<gene>
    <name evidence="5" type="ORF">AM380_19460</name>
</gene>
<organism evidence="5 6">
    <name type="scientific">Morganella morganii</name>
    <name type="common">Proteus morganii</name>
    <dbReference type="NCBI Taxonomy" id="582"/>
    <lineage>
        <taxon>Bacteria</taxon>
        <taxon>Pseudomonadati</taxon>
        <taxon>Pseudomonadota</taxon>
        <taxon>Gammaproteobacteria</taxon>
        <taxon>Enterobacterales</taxon>
        <taxon>Morganellaceae</taxon>
        <taxon>Morganella</taxon>
    </lineage>
</organism>
<dbReference type="InterPro" id="IPR006533">
    <property type="entry name" value="T6SS_Vgr_RhsGE"/>
</dbReference>
<feature type="domain" description="Gp5/Type VI secretion system Vgr protein OB-fold" evidence="3">
    <location>
        <begin position="375"/>
        <end position="442"/>
    </location>
</feature>
<dbReference type="Gene3D" id="2.30.110.50">
    <property type="match status" value="1"/>
</dbReference>
<evidence type="ECO:0000259" key="4">
    <source>
        <dbReference type="Pfam" id="PF22178"/>
    </source>
</evidence>
<dbReference type="InterPro" id="IPR054030">
    <property type="entry name" value="Gp5_Vgr_C"/>
</dbReference>
<dbReference type="NCBIfam" id="TIGR01646">
    <property type="entry name" value="vgr_GE"/>
    <property type="match status" value="1"/>
</dbReference>
<evidence type="ECO:0000256" key="2">
    <source>
        <dbReference type="SAM" id="MobiDB-lite"/>
    </source>
</evidence>
<dbReference type="SUPFAM" id="SSF69279">
    <property type="entry name" value="Phage tail proteins"/>
    <property type="match status" value="2"/>
</dbReference>
<dbReference type="NCBIfam" id="TIGR03361">
    <property type="entry name" value="VI_Rhs_Vgr"/>
    <property type="match status" value="1"/>
</dbReference>
<reference evidence="5 6" key="1">
    <citation type="submission" date="2018-04" db="EMBL/GenBank/DDBJ databases">
        <title>Whole genome sequencing of Morganella morganii AR_0133.</title>
        <authorList>
            <person name="Conlan S."/>
            <person name="Thomas P.J."/>
            <person name="Mullikin J."/>
            <person name="Frank K.M."/>
            <person name="Segre J.A."/>
        </authorList>
    </citation>
    <scope>NUCLEOTIDE SEQUENCE [LARGE SCALE GENOMIC DNA]</scope>
    <source>
        <strain evidence="5 6">AR_0133</strain>
    </source>
</reference>
<dbReference type="InterPro" id="IPR017847">
    <property type="entry name" value="T6SS_RhsGE_Vgr_subset"/>
</dbReference>
<name>A0AAU8ZS38_MORMO</name>
<dbReference type="Gene3D" id="4.10.220.110">
    <property type="match status" value="1"/>
</dbReference>
<sequence>MKAGAAAPWHTVCSVRLNNEYDVMENYADQPRPLTVTLDNSAPYVATRLHAKESLSDGTWLEVHFISPSPPDQALPGKMVVVTWHERTFAGLAQQIECDGFHPDKQLYFYRITAVDPLMFLRHGRQRRLFQNQNSRGQISTLLSLHQLTAFIRFSLSGDGETRPCVCQMDESDSAMIRRIMAEQGWFCLRNPDNITQWTITDGLQHAPSAGEISARLITPFRACRRVSSGVFSAESWSQEQHHSRTEQQTLSGSGTTQQMHYYDGQPATARFACEAEAAAAQYCEAGSAVMALCAGMRFRLNDHPAAEYNGEYYISEITHSIDCSESNGSPAYSNTFRCHQTRTPFRLPPVSAPRYNGIQAATIVARNGDETCYDAQGRVKVRFHWEEDNQDSGLSQAWLPVLSHSAGAGAGIQFLPRAGDAVVVQFLNGDPDKPVVTGALWHQNHARPFSDPLTGGIYSRSSPAGAKGDGNQLRFEDKRDEECLALAAQKDLTLSANNDWTTLIKGNIRCETEKDLTISSKENSQHLSDKQWQLKAAEGIAQNSGKNLTLQADSSLSADAKTITLSASQTLTLTAGGSKIELSASGITLQAPQITLKGNGKIGLESAVLAMSAQAKAQLSGALVEISGSAMTEVKAGAMVQISGALTKIN</sequence>
<evidence type="ECO:0000259" key="3">
    <source>
        <dbReference type="Pfam" id="PF04717"/>
    </source>
</evidence>
<feature type="compositionally biased region" description="Low complexity" evidence="2">
    <location>
        <begin position="247"/>
        <end position="259"/>
    </location>
</feature>
<evidence type="ECO:0000313" key="6">
    <source>
        <dbReference type="Proteomes" id="UP000244682"/>
    </source>
</evidence>
<evidence type="ECO:0000313" key="5">
    <source>
        <dbReference type="EMBL" id="AWC95655.1"/>
    </source>
</evidence>
<evidence type="ECO:0000256" key="1">
    <source>
        <dbReference type="ARBA" id="ARBA00005558"/>
    </source>
</evidence>
<dbReference type="Proteomes" id="UP000244682">
    <property type="component" value="Chromosome"/>
</dbReference>
<dbReference type="SUPFAM" id="SSF69255">
    <property type="entry name" value="gp5 N-terminal domain-like"/>
    <property type="match status" value="1"/>
</dbReference>
<feature type="domain" description="Gp5/Type VI secretion system Vgr C-terminal trimerisation" evidence="4">
    <location>
        <begin position="457"/>
        <end position="551"/>
    </location>
</feature>
<proteinExistence type="inferred from homology"/>
<comment type="similarity">
    <text evidence="1">Belongs to the VgrG protein family.</text>
</comment>
<dbReference type="SUPFAM" id="SSF69349">
    <property type="entry name" value="Phage fibre proteins"/>
    <property type="match status" value="1"/>
</dbReference>
<evidence type="ECO:0008006" key="7">
    <source>
        <dbReference type="Google" id="ProtNLM"/>
    </source>
</evidence>
<dbReference type="InterPro" id="IPR037026">
    <property type="entry name" value="Vgr_OB-fold_dom_sf"/>
</dbReference>
<feature type="region of interest" description="Disordered" evidence="2">
    <location>
        <begin position="236"/>
        <end position="260"/>
    </location>
</feature>
<dbReference type="Pfam" id="PF05954">
    <property type="entry name" value="Phage_GPD"/>
    <property type="match status" value="1"/>
</dbReference>
<dbReference type="Gene3D" id="3.55.50.10">
    <property type="entry name" value="Baseplate protein-like domains"/>
    <property type="match status" value="1"/>
</dbReference>
<dbReference type="AlphaFoldDB" id="A0AAU8ZS38"/>
<dbReference type="Pfam" id="PF04717">
    <property type="entry name" value="Phage_base_V"/>
    <property type="match status" value="1"/>
</dbReference>
<dbReference type="Gene3D" id="2.40.50.230">
    <property type="entry name" value="Gp5 N-terminal domain"/>
    <property type="match status" value="1"/>
</dbReference>
<protein>
    <recommendedName>
        <fullName evidence="7">Type VI secretion system tip protein VgrG</fullName>
    </recommendedName>
</protein>
<dbReference type="InterPro" id="IPR006531">
    <property type="entry name" value="Gp5/Vgr_OB"/>
</dbReference>